<dbReference type="OrthoDB" id="2910287at2759"/>
<gene>
    <name evidence="2" type="ORF">LEMA_P117230.1</name>
</gene>
<feature type="chain" id="PRO_5003194905" evidence="1">
    <location>
        <begin position="18"/>
        <end position="164"/>
    </location>
</feature>
<protein>
    <submittedName>
        <fullName evidence="2">Uncharacterized protein</fullName>
    </submittedName>
</protein>
<evidence type="ECO:0000313" key="3">
    <source>
        <dbReference type="Proteomes" id="UP000002668"/>
    </source>
</evidence>
<dbReference type="eggNOG" id="ENOG502TEZW">
    <property type="taxonomic scope" value="Eukaryota"/>
</dbReference>
<organism evidence="3">
    <name type="scientific">Leptosphaeria maculans (strain JN3 / isolate v23.1.3 / race Av1-4-5-6-7-8)</name>
    <name type="common">Blackleg fungus</name>
    <name type="synonym">Phoma lingam</name>
    <dbReference type="NCBI Taxonomy" id="985895"/>
    <lineage>
        <taxon>Eukaryota</taxon>
        <taxon>Fungi</taxon>
        <taxon>Dikarya</taxon>
        <taxon>Ascomycota</taxon>
        <taxon>Pezizomycotina</taxon>
        <taxon>Dothideomycetes</taxon>
        <taxon>Pleosporomycetidae</taxon>
        <taxon>Pleosporales</taxon>
        <taxon>Pleosporineae</taxon>
        <taxon>Leptosphaeriaceae</taxon>
        <taxon>Plenodomus</taxon>
        <taxon>Plenodomus lingam/Leptosphaeria maculans species complex</taxon>
    </lineage>
</organism>
<accession>E4ZU10</accession>
<proteinExistence type="predicted"/>
<dbReference type="GeneID" id="13287554"/>
<dbReference type="InParanoid" id="E4ZU10"/>
<feature type="signal peptide" evidence="1">
    <location>
        <begin position="1"/>
        <end position="17"/>
    </location>
</feature>
<dbReference type="Proteomes" id="UP000002668">
    <property type="component" value="Genome"/>
</dbReference>
<dbReference type="AlphaFoldDB" id="E4ZU10"/>
<dbReference type="OMA" id="PGAYYTC"/>
<reference evidence="3" key="1">
    <citation type="journal article" date="2011" name="Nat. Commun.">
        <title>Effector diversification within compartments of the Leptosphaeria maculans genome affected by Repeat-Induced Point mutations.</title>
        <authorList>
            <person name="Rouxel T."/>
            <person name="Grandaubert J."/>
            <person name="Hane J.K."/>
            <person name="Hoede C."/>
            <person name="van de Wouw A.P."/>
            <person name="Couloux A."/>
            <person name="Dominguez V."/>
            <person name="Anthouard V."/>
            <person name="Bally P."/>
            <person name="Bourras S."/>
            <person name="Cozijnsen A.J."/>
            <person name="Ciuffetti L.M."/>
            <person name="Degrave A."/>
            <person name="Dilmaghani A."/>
            <person name="Duret L."/>
            <person name="Fudal I."/>
            <person name="Goodwin S.B."/>
            <person name="Gout L."/>
            <person name="Glaser N."/>
            <person name="Linglin J."/>
            <person name="Kema G.H.J."/>
            <person name="Lapalu N."/>
            <person name="Lawrence C.B."/>
            <person name="May K."/>
            <person name="Meyer M."/>
            <person name="Ollivier B."/>
            <person name="Poulain J."/>
            <person name="Schoch C.L."/>
            <person name="Simon A."/>
            <person name="Spatafora J.W."/>
            <person name="Stachowiak A."/>
            <person name="Turgeon B.G."/>
            <person name="Tyler B.M."/>
            <person name="Vincent D."/>
            <person name="Weissenbach J."/>
            <person name="Amselem J."/>
            <person name="Quesneville H."/>
            <person name="Oliver R.P."/>
            <person name="Wincker P."/>
            <person name="Balesdent M.-H."/>
            <person name="Howlett B.J."/>
        </authorList>
    </citation>
    <scope>NUCLEOTIDE SEQUENCE [LARGE SCALE GENOMIC DNA]</scope>
    <source>
        <strain evidence="3">JN3 / isolate v23.1.3 / race Av1-4-5-6-7-8</strain>
    </source>
</reference>
<evidence type="ECO:0000313" key="2">
    <source>
        <dbReference type="EMBL" id="CBX94720.1"/>
    </source>
</evidence>
<name>E4ZU10_LEPMJ</name>
<dbReference type="VEuPathDB" id="FungiDB:LEMA_P117230.1"/>
<dbReference type="HOGENOM" id="CLU_1652790_0_0_1"/>
<keyword evidence="3" id="KW-1185">Reference proteome</keyword>
<sequence>MAVLITILALYLSPSSAQLHLQRRGLPGAYYTCVQENFAGPDGCGWTSPTERCRAQGGSGIKSLGPDPGTVCSLFKTVDCTGTAIKSITFPGLGSGLPEFASFSCKVAGAQTNRVATKGQALDPATLAGGVGSTVRMEHAEELKAMEEDGFSEGMIGLKKRLYY</sequence>
<evidence type="ECO:0000256" key="1">
    <source>
        <dbReference type="SAM" id="SignalP"/>
    </source>
</evidence>
<dbReference type="EMBL" id="FP929125">
    <property type="protein sequence ID" value="CBX94720.1"/>
    <property type="molecule type" value="Genomic_DNA"/>
</dbReference>
<keyword evidence="1" id="KW-0732">Signal</keyword>